<name>A0A0H5C2J1_CYBJN</name>
<accession>A0A0H5C2J1</accession>
<organism evidence="1 2">
    <name type="scientific">Cyberlindnera jadinii (strain ATCC 18201 / CBS 1600 / BCRC 20928 / JCM 3617 / NBRC 0987 / NRRL Y-1542)</name>
    <name type="common">Torula yeast</name>
    <name type="synonym">Candida utilis</name>
    <dbReference type="NCBI Taxonomy" id="983966"/>
    <lineage>
        <taxon>Eukaryota</taxon>
        <taxon>Fungi</taxon>
        <taxon>Dikarya</taxon>
        <taxon>Ascomycota</taxon>
        <taxon>Saccharomycotina</taxon>
        <taxon>Saccharomycetes</taxon>
        <taxon>Phaffomycetales</taxon>
        <taxon>Phaffomycetaceae</taxon>
        <taxon>Cyberlindnera</taxon>
    </lineage>
</organism>
<dbReference type="AlphaFoldDB" id="A0A0H5C2J1"/>
<dbReference type="Proteomes" id="UP000038830">
    <property type="component" value="Unassembled WGS sequence"/>
</dbReference>
<sequence>MLRLGGRTVLRSHIRRALPFVIAQRAARTRPQLNRQPRPTAGDGEHVDELRIKPLGDLDKALESLNDQEVTAVDVDPSIVLLENLNLSRPGTKTDKRYRKQKALLSTLTTEAEKTQSLFKFFLKEAYEEIVHYPNRDELEPLDDSKIKTKDIERGLEYEIKQRTLDHWNVGNVRYRRFEVLITVLENLYKAPDGCTILSVEDMAQCFEMAQYVADHELRLRARFLSGSLVYKLKRVEFDAINEYQYIESLMYYGNHHEAQTILAKNCEKIGQRWWYELMVINYIDLRNFNEAEAVVRLIETKYSPFMDERVYVHFINGYIVAGNVERVRYWTSKLQQVVKALGFRRFEREDPGLGAAEEDITEYLNIVDPPSRETFLGVISSYLGVDDHGSLKSLKQETPKIMDFYLEQESTSPDDLKHLLLNFKFEYKTKIQPMVSKLSDSQAEKQINSFFDQYRKTHEVEAKQGDILDEFFNSLSQVGGFARIIDEFKALTEQQQRLTQRNMYRLLTALVNAGKLEQGLKVLDDLENSYRDVLITPDLVKDLVIPPVAPHHYIPFIRYYGRTGNVDQMIHIIDRFTDLLGHYNPLILTQILGSLDRNRQYQLAMKFIHSIVLEDIHKEDLEYSDFTKLYSAIWQCLRHVMATNSGRRHGIDLPDLRVLFMKMIHDNVVPSPDDYTTIIKTFTLEHDLCGLACVLQYMGLVHRCTPTPQCLKWIEKIYKDKASIEISELKRSSLYDDALKRLQSERLAQHSLDPFSPEREALEEQKIVEQMRESLKPDEQTKPLQNLEHELLWRIAFAKVIEVIKSQPNYHPRMLDNAHTEFELVEQIDTLLGSLEHSH</sequence>
<evidence type="ECO:0000313" key="2">
    <source>
        <dbReference type="Proteomes" id="UP000038830"/>
    </source>
</evidence>
<gene>
    <name evidence="1" type="primary">SOV1</name>
    <name evidence="1" type="ORF">BN1211_1997</name>
</gene>
<proteinExistence type="predicted"/>
<protein>
    <submittedName>
        <fullName evidence="1">SOV1 protein</fullName>
    </submittedName>
</protein>
<dbReference type="EMBL" id="CDQK01000002">
    <property type="protein sequence ID" value="CEP21792.1"/>
    <property type="molecule type" value="Genomic_DNA"/>
</dbReference>
<evidence type="ECO:0000313" key="1">
    <source>
        <dbReference type="EMBL" id="CEP21792.1"/>
    </source>
</evidence>
<reference evidence="2" key="1">
    <citation type="journal article" date="2015" name="J. Biotechnol.">
        <title>The structure of the Cyberlindnera jadinii genome and its relation to Candida utilis analyzed by the occurrence of single nucleotide polymorphisms.</title>
        <authorList>
            <person name="Rupp O."/>
            <person name="Brinkrolf K."/>
            <person name="Buerth C."/>
            <person name="Kunigo M."/>
            <person name="Schneider J."/>
            <person name="Jaenicke S."/>
            <person name="Goesmann A."/>
            <person name="Puehler A."/>
            <person name="Jaeger K.-E."/>
            <person name="Ernst J.F."/>
        </authorList>
    </citation>
    <scope>NUCLEOTIDE SEQUENCE [LARGE SCALE GENOMIC DNA]</scope>
    <source>
        <strain evidence="2">ATCC 18201 / CBS 1600 / BCRC 20928 / JCM 3617 / NBRC 0987 / NRRL Y-1542</strain>
    </source>
</reference>